<proteinExistence type="predicted"/>
<sequence>MSRIAIIGGHGKVALLLAPLLVARGDEVTSIVRSAEQVGDVEATGATAVVADIENLDGAGLAEVLAGHDAVVWSAGAGGGNAARTYAVDRDAAIRSMKAAATAGVPRYVMVSYLGARPDHGVPESNPFFHYAEAKAAADEHLRGTSLDWTILGPSSLTLEPGTGKIDLADSADSRSVSRADVAAVAAATLREPRTVRLFVGFNSGQTPIEEALGSL</sequence>
<organism evidence="2">
    <name type="scientific">Sinomonas puerhi</name>
    <dbReference type="NCBI Taxonomy" id="3238584"/>
    <lineage>
        <taxon>Bacteria</taxon>
        <taxon>Bacillati</taxon>
        <taxon>Actinomycetota</taxon>
        <taxon>Actinomycetes</taxon>
        <taxon>Micrococcales</taxon>
        <taxon>Micrococcaceae</taxon>
        <taxon>Sinomonas</taxon>
    </lineage>
</organism>
<dbReference type="Pfam" id="PF13460">
    <property type="entry name" value="NAD_binding_10"/>
    <property type="match status" value="1"/>
</dbReference>
<dbReference type="InterPro" id="IPR016040">
    <property type="entry name" value="NAD(P)-bd_dom"/>
</dbReference>
<dbReference type="KEGG" id="spue:AB5L97_05215"/>
<protein>
    <submittedName>
        <fullName evidence="2">NAD(P)-dependent oxidoreductase</fullName>
    </submittedName>
</protein>
<feature type="domain" description="NAD(P)-binding" evidence="1">
    <location>
        <begin position="8"/>
        <end position="193"/>
    </location>
</feature>
<dbReference type="RefSeq" id="WP_369046731.1">
    <property type="nucleotide sequence ID" value="NZ_CP163302.1"/>
</dbReference>
<evidence type="ECO:0000259" key="1">
    <source>
        <dbReference type="Pfam" id="PF13460"/>
    </source>
</evidence>
<dbReference type="EMBL" id="CP163302">
    <property type="protein sequence ID" value="XDP46409.1"/>
    <property type="molecule type" value="Genomic_DNA"/>
</dbReference>
<dbReference type="AlphaFoldDB" id="A0AB39L7Y9"/>
<dbReference type="PANTHER" id="PTHR15020:SF50">
    <property type="entry name" value="UPF0659 PROTEIN YMR090W"/>
    <property type="match status" value="1"/>
</dbReference>
<name>A0AB39L7Y9_9MICC</name>
<dbReference type="PANTHER" id="PTHR15020">
    <property type="entry name" value="FLAVIN REDUCTASE-RELATED"/>
    <property type="match status" value="1"/>
</dbReference>
<accession>A0AB39L7Y9</accession>
<reference evidence="2" key="1">
    <citation type="submission" date="2024-07" db="EMBL/GenBank/DDBJ databases">
        <authorList>
            <person name="fu j."/>
        </authorList>
    </citation>
    <scope>NUCLEOTIDE SEQUENCE</scope>
    <source>
        <strain evidence="2">P10A9</strain>
    </source>
</reference>
<gene>
    <name evidence="2" type="ORF">AB5L97_05215</name>
</gene>
<dbReference type="InterPro" id="IPR036291">
    <property type="entry name" value="NAD(P)-bd_dom_sf"/>
</dbReference>
<evidence type="ECO:0000313" key="2">
    <source>
        <dbReference type="EMBL" id="XDP46409.1"/>
    </source>
</evidence>
<dbReference type="Gene3D" id="3.40.50.720">
    <property type="entry name" value="NAD(P)-binding Rossmann-like Domain"/>
    <property type="match status" value="1"/>
</dbReference>
<dbReference type="SUPFAM" id="SSF51735">
    <property type="entry name" value="NAD(P)-binding Rossmann-fold domains"/>
    <property type="match status" value="1"/>
</dbReference>